<evidence type="ECO:0000259" key="15">
    <source>
        <dbReference type="PROSITE" id="PS50109"/>
    </source>
</evidence>
<protein>
    <recommendedName>
        <fullName evidence="3">histidine kinase</fullName>
        <ecNumber evidence="3">2.7.13.3</ecNumber>
    </recommendedName>
</protein>
<dbReference type="CDD" id="cd00082">
    <property type="entry name" value="HisKA"/>
    <property type="match status" value="1"/>
</dbReference>
<accession>A0AAJ1Q7R9</accession>
<evidence type="ECO:0000256" key="10">
    <source>
        <dbReference type="ARBA" id="ARBA00022840"/>
    </source>
</evidence>
<dbReference type="Gene3D" id="6.10.340.10">
    <property type="match status" value="1"/>
</dbReference>
<dbReference type="PROSITE" id="PS50109">
    <property type="entry name" value="HIS_KIN"/>
    <property type="match status" value="1"/>
</dbReference>
<comment type="catalytic activity">
    <reaction evidence="1">
        <text>ATP + protein L-histidine = ADP + protein N-phospho-L-histidine.</text>
        <dbReference type="EC" id="2.7.13.3"/>
    </reaction>
</comment>
<dbReference type="Pfam" id="PF00512">
    <property type="entry name" value="HisKA"/>
    <property type="match status" value="1"/>
</dbReference>
<dbReference type="GO" id="GO:0005524">
    <property type="term" value="F:ATP binding"/>
    <property type="evidence" value="ECO:0007669"/>
    <property type="project" value="UniProtKB-KW"/>
</dbReference>
<dbReference type="InterPro" id="IPR036097">
    <property type="entry name" value="HisK_dim/P_sf"/>
</dbReference>
<feature type="transmembrane region" description="Helical" evidence="14">
    <location>
        <begin position="6"/>
        <end position="33"/>
    </location>
</feature>
<evidence type="ECO:0000256" key="5">
    <source>
        <dbReference type="ARBA" id="ARBA00022553"/>
    </source>
</evidence>
<keyword evidence="7 14" id="KW-0812">Transmembrane</keyword>
<keyword evidence="6" id="KW-0808">Transferase</keyword>
<gene>
    <name evidence="17" type="ORF">QP433_08970</name>
</gene>
<comment type="caution">
    <text evidence="17">The sequence shown here is derived from an EMBL/GenBank/DDBJ whole genome shotgun (WGS) entry which is preliminary data.</text>
</comment>
<dbReference type="InterPro" id="IPR003660">
    <property type="entry name" value="HAMP_dom"/>
</dbReference>
<organism evidence="17 18">
    <name type="scientific">Facklamia hominis</name>
    <dbReference type="NCBI Taxonomy" id="178214"/>
    <lineage>
        <taxon>Bacteria</taxon>
        <taxon>Bacillati</taxon>
        <taxon>Bacillota</taxon>
        <taxon>Bacilli</taxon>
        <taxon>Lactobacillales</taxon>
        <taxon>Aerococcaceae</taxon>
        <taxon>Facklamia</taxon>
    </lineage>
</organism>
<dbReference type="InterPro" id="IPR003594">
    <property type="entry name" value="HATPase_dom"/>
</dbReference>
<keyword evidence="10" id="KW-0067">ATP-binding</keyword>
<comment type="subcellular location">
    <subcellularLocation>
        <location evidence="2">Cell membrane</location>
        <topology evidence="2">Multi-pass membrane protein</topology>
    </subcellularLocation>
</comment>
<dbReference type="RefSeq" id="WP_070609726.1">
    <property type="nucleotide sequence ID" value="NZ_JASOOE010000026.1"/>
</dbReference>
<feature type="domain" description="HAMP" evidence="16">
    <location>
        <begin position="164"/>
        <end position="216"/>
    </location>
</feature>
<evidence type="ECO:0000256" key="2">
    <source>
        <dbReference type="ARBA" id="ARBA00004651"/>
    </source>
</evidence>
<evidence type="ECO:0000256" key="4">
    <source>
        <dbReference type="ARBA" id="ARBA00022475"/>
    </source>
</evidence>
<keyword evidence="4" id="KW-1003">Cell membrane</keyword>
<dbReference type="InterPro" id="IPR003661">
    <property type="entry name" value="HisK_dim/P_dom"/>
</dbReference>
<sequence>MKRFKLFPGLFLSTLAILTGLVVVVHLTIYFIFQPTFLMTRKQALDQAAEGLAQSLEGMEVSAIRQSLEVYSNGNTIKAFIQTASQPDSLPVDDQVDRDLTSHHNSLIIEERSVQSKDQGPIKVQIVSTADIKKEAKDLSLAFLPYSIALSFLIALLIAYIYAKVITHHIQQVKRVTDRMMKLDPEAQLPINSYHEIGQLKDQLNHLYRHLLAVIEQVEANSAARIELERLRFDFFTGASHDLKTPLASLQIILENMKYQVGKYKDRDTYIDRCLDLTQDLSASIRQILALSSVEQLGQDEDWVQIGPELTKVYQDYALWAQEKSIRMVSHLDQESLYISRSAFQIVLSNLISNAIKYSEPGETIEVGSRQGWFYIQNTSLEANATPLEEDRTAEIKSGDIGTKSTGLGLFIIKRLLDKYQVPYRYYRRQDSWTFLIQCHKNS</sequence>
<dbReference type="InterPro" id="IPR036890">
    <property type="entry name" value="HATPase_C_sf"/>
</dbReference>
<dbReference type="InterPro" id="IPR050398">
    <property type="entry name" value="HssS/ArlS-like"/>
</dbReference>
<evidence type="ECO:0000313" key="18">
    <source>
        <dbReference type="Proteomes" id="UP001229251"/>
    </source>
</evidence>
<evidence type="ECO:0000256" key="8">
    <source>
        <dbReference type="ARBA" id="ARBA00022741"/>
    </source>
</evidence>
<evidence type="ECO:0000256" key="1">
    <source>
        <dbReference type="ARBA" id="ARBA00000085"/>
    </source>
</evidence>
<proteinExistence type="predicted"/>
<dbReference type="Gene3D" id="3.30.565.10">
    <property type="entry name" value="Histidine kinase-like ATPase, C-terminal domain"/>
    <property type="match status" value="1"/>
</dbReference>
<dbReference type="AlphaFoldDB" id="A0AAJ1Q7R9"/>
<dbReference type="EMBL" id="JASOOE010000026">
    <property type="protein sequence ID" value="MDK7188100.1"/>
    <property type="molecule type" value="Genomic_DNA"/>
</dbReference>
<dbReference type="CDD" id="cd00075">
    <property type="entry name" value="HATPase"/>
    <property type="match status" value="1"/>
</dbReference>
<keyword evidence="8" id="KW-0547">Nucleotide-binding</keyword>
<keyword evidence="9 17" id="KW-0418">Kinase</keyword>
<evidence type="ECO:0000256" key="7">
    <source>
        <dbReference type="ARBA" id="ARBA00022692"/>
    </source>
</evidence>
<keyword evidence="5" id="KW-0597">Phosphoprotein</keyword>
<keyword evidence="11 14" id="KW-1133">Transmembrane helix</keyword>
<dbReference type="PANTHER" id="PTHR45528:SF1">
    <property type="entry name" value="SENSOR HISTIDINE KINASE CPXA"/>
    <property type="match status" value="1"/>
</dbReference>
<name>A0AAJ1Q7R9_9LACT</name>
<dbReference type="Pfam" id="PF02518">
    <property type="entry name" value="HATPase_c"/>
    <property type="match status" value="1"/>
</dbReference>
<dbReference type="Gene3D" id="1.10.287.130">
    <property type="match status" value="1"/>
</dbReference>
<evidence type="ECO:0000256" key="14">
    <source>
        <dbReference type="SAM" id="Phobius"/>
    </source>
</evidence>
<feature type="domain" description="Histidine kinase" evidence="15">
    <location>
        <begin position="238"/>
        <end position="420"/>
    </location>
</feature>
<evidence type="ECO:0000256" key="9">
    <source>
        <dbReference type="ARBA" id="ARBA00022777"/>
    </source>
</evidence>
<dbReference type="InterPro" id="IPR005467">
    <property type="entry name" value="His_kinase_dom"/>
</dbReference>
<evidence type="ECO:0000256" key="6">
    <source>
        <dbReference type="ARBA" id="ARBA00022679"/>
    </source>
</evidence>
<evidence type="ECO:0000256" key="11">
    <source>
        <dbReference type="ARBA" id="ARBA00022989"/>
    </source>
</evidence>
<dbReference type="SMART" id="SM00388">
    <property type="entry name" value="HisKA"/>
    <property type="match status" value="1"/>
</dbReference>
<dbReference type="EC" id="2.7.13.3" evidence="3"/>
<dbReference type="PROSITE" id="PS50885">
    <property type="entry name" value="HAMP"/>
    <property type="match status" value="1"/>
</dbReference>
<evidence type="ECO:0000313" key="17">
    <source>
        <dbReference type="EMBL" id="MDK7188100.1"/>
    </source>
</evidence>
<keyword evidence="12" id="KW-0902">Two-component regulatory system</keyword>
<reference evidence="17" key="1">
    <citation type="submission" date="2023-05" db="EMBL/GenBank/DDBJ databases">
        <title>Cataloging the Phylogenetic Diversity of Human Bladder Bacteria.</title>
        <authorList>
            <person name="Du J."/>
        </authorList>
    </citation>
    <scope>NUCLEOTIDE SEQUENCE</scope>
    <source>
        <strain evidence="17">UMB1231</strain>
    </source>
</reference>
<dbReference type="GO" id="GO:0000155">
    <property type="term" value="F:phosphorelay sensor kinase activity"/>
    <property type="evidence" value="ECO:0007669"/>
    <property type="project" value="InterPro"/>
</dbReference>
<feature type="transmembrane region" description="Helical" evidence="14">
    <location>
        <begin position="143"/>
        <end position="163"/>
    </location>
</feature>
<dbReference type="PANTHER" id="PTHR45528">
    <property type="entry name" value="SENSOR HISTIDINE KINASE CPXA"/>
    <property type="match status" value="1"/>
</dbReference>
<keyword evidence="13 14" id="KW-0472">Membrane</keyword>
<dbReference type="GO" id="GO:0005886">
    <property type="term" value="C:plasma membrane"/>
    <property type="evidence" value="ECO:0007669"/>
    <property type="project" value="UniProtKB-SubCell"/>
</dbReference>
<evidence type="ECO:0000256" key="13">
    <source>
        <dbReference type="ARBA" id="ARBA00023136"/>
    </source>
</evidence>
<dbReference type="Proteomes" id="UP001229251">
    <property type="component" value="Unassembled WGS sequence"/>
</dbReference>
<evidence type="ECO:0000256" key="12">
    <source>
        <dbReference type="ARBA" id="ARBA00023012"/>
    </source>
</evidence>
<evidence type="ECO:0000256" key="3">
    <source>
        <dbReference type="ARBA" id="ARBA00012438"/>
    </source>
</evidence>
<dbReference type="SUPFAM" id="SSF55874">
    <property type="entry name" value="ATPase domain of HSP90 chaperone/DNA topoisomerase II/histidine kinase"/>
    <property type="match status" value="1"/>
</dbReference>
<dbReference type="SUPFAM" id="SSF47384">
    <property type="entry name" value="Homodimeric domain of signal transducing histidine kinase"/>
    <property type="match status" value="1"/>
</dbReference>
<evidence type="ECO:0000259" key="16">
    <source>
        <dbReference type="PROSITE" id="PS50885"/>
    </source>
</evidence>